<name>A0A4D6Y6V0_9GAMM</name>
<evidence type="ECO:0000313" key="2">
    <source>
        <dbReference type="Proteomes" id="UP000298773"/>
    </source>
</evidence>
<dbReference type="RefSeq" id="WP_158356819.1">
    <property type="nucleotide sequence ID" value="NZ_CP034873.1"/>
</dbReference>
<dbReference type="EMBL" id="CP034873">
    <property type="protein sequence ID" value="QCI21851.1"/>
    <property type="molecule type" value="Genomic_DNA"/>
</dbReference>
<dbReference type="AlphaFoldDB" id="A0A4D6Y6V0"/>
<protein>
    <submittedName>
        <fullName evidence="1">Uncharacterized protein</fullName>
    </submittedName>
</protein>
<sequence length="111" mass="12869">MFSNFLSNVDVIRKKCPNKINNATNEFVLNKNKFKSVNQVLNVTVGHSKKKNIVHLEKQYEDSLNTLILLKKESEKNMKNTFNKNVFSSKNKAQEVIDVYNQSSALMKKKF</sequence>
<reference evidence="1 2" key="2">
    <citation type="submission" date="2019-05" db="EMBL/GenBank/DDBJ databases">
        <title>Genome evolution of the obligate endosymbiont Buchnera aphidicola.</title>
        <authorList>
            <person name="Moran N.A."/>
        </authorList>
    </citation>
    <scope>NUCLEOTIDE SEQUENCE [LARGE SCALE GENOMIC DNA]</scope>
    <source>
        <strain evidence="1 2">Hta</strain>
    </source>
</reference>
<evidence type="ECO:0000313" key="1">
    <source>
        <dbReference type="EMBL" id="QCI21851.1"/>
    </source>
</evidence>
<gene>
    <name evidence="1" type="ORF">D9V69_02920</name>
</gene>
<organism evidence="1 2">
    <name type="scientific">Buchnera aphidicola</name>
    <name type="common">Hyadaphis tataricae</name>
    <dbReference type="NCBI Taxonomy" id="1241859"/>
    <lineage>
        <taxon>Bacteria</taxon>
        <taxon>Pseudomonadati</taxon>
        <taxon>Pseudomonadota</taxon>
        <taxon>Gammaproteobacteria</taxon>
        <taxon>Enterobacterales</taxon>
        <taxon>Erwiniaceae</taxon>
        <taxon>Buchnera</taxon>
    </lineage>
</organism>
<dbReference type="Proteomes" id="UP000298773">
    <property type="component" value="Chromosome"/>
</dbReference>
<reference evidence="1 2" key="1">
    <citation type="submission" date="2018-12" db="EMBL/GenBank/DDBJ databases">
        <authorList>
            <person name="Chong R.A."/>
        </authorList>
    </citation>
    <scope>NUCLEOTIDE SEQUENCE [LARGE SCALE GENOMIC DNA]</scope>
    <source>
        <strain evidence="1 2">Hta</strain>
    </source>
</reference>
<proteinExistence type="predicted"/>
<accession>A0A4D6Y6V0</accession>